<dbReference type="Pfam" id="PF00535">
    <property type="entry name" value="Glycos_transf_2"/>
    <property type="match status" value="1"/>
</dbReference>
<dbReference type="InterPro" id="IPR029044">
    <property type="entry name" value="Nucleotide-diphossugar_trans"/>
</dbReference>
<dbReference type="Proteomes" id="UP001595681">
    <property type="component" value="Unassembled WGS sequence"/>
</dbReference>
<feature type="domain" description="Glycosyltransferase 2-like" evidence="1">
    <location>
        <begin position="9"/>
        <end position="130"/>
    </location>
</feature>
<dbReference type="PANTHER" id="PTHR22916">
    <property type="entry name" value="GLYCOSYLTRANSFERASE"/>
    <property type="match status" value="1"/>
</dbReference>
<evidence type="ECO:0000259" key="1">
    <source>
        <dbReference type="Pfam" id="PF00535"/>
    </source>
</evidence>
<dbReference type="PANTHER" id="PTHR22916:SF3">
    <property type="entry name" value="UDP-GLCNAC:BETAGAL BETA-1,3-N-ACETYLGLUCOSAMINYLTRANSFERASE-LIKE PROTEIN 1"/>
    <property type="match status" value="1"/>
</dbReference>
<name>A0ABV7ND80_9SPHN</name>
<dbReference type="InterPro" id="IPR001173">
    <property type="entry name" value="Glyco_trans_2-like"/>
</dbReference>
<sequence>MNTNETLVSVVIPAYNAAQWIARTLESVQAQTHENLEILVVDDGSSDNGPAIVEQFAARDPRIRLIRQPNGGVARARNTGWKQAKSDYIAFVDADDLWTRDKTERQLAILLDPEKPVGLVYSRYVMIDGQDRVIYRWDDTPHAGQVFDILLTYNFIGNGSAVLVTRAALEAADGFDPSLRDKNAQGCEDILFYCRVAEHYAFGVVDDYQIGYRQLPDNMSSNLARMLQSWLLVIDEMDARHPDKKALSHAGLARYGRWIVRRAIHQRRFAQLPRLIALIARRSPGIAAEMLFSVAPTTVIEQLRYRFIKGSTPSADAAPASADPFSLPVGSQFI</sequence>
<evidence type="ECO:0000313" key="2">
    <source>
        <dbReference type="EMBL" id="MFC3441143.1"/>
    </source>
</evidence>
<proteinExistence type="predicted"/>
<protein>
    <submittedName>
        <fullName evidence="2">Glycosyltransferase family 2 protein</fullName>
    </submittedName>
</protein>
<keyword evidence="3" id="KW-1185">Reference proteome</keyword>
<reference evidence="3" key="1">
    <citation type="journal article" date="2019" name="Int. J. Syst. Evol. Microbiol.">
        <title>The Global Catalogue of Microorganisms (GCM) 10K type strain sequencing project: providing services to taxonomists for standard genome sequencing and annotation.</title>
        <authorList>
            <consortium name="The Broad Institute Genomics Platform"/>
            <consortium name="The Broad Institute Genome Sequencing Center for Infectious Disease"/>
            <person name="Wu L."/>
            <person name="Ma J."/>
        </authorList>
    </citation>
    <scope>NUCLEOTIDE SEQUENCE [LARGE SCALE GENOMIC DNA]</scope>
    <source>
        <strain evidence="3">CCM 7491</strain>
    </source>
</reference>
<organism evidence="2 3">
    <name type="scientific">Sphingobium rhizovicinum</name>
    <dbReference type="NCBI Taxonomy" id="432308"/>
    <lineage>
        <taxon>Bacteria</taxon>
        <taxon>Pseudomonadati</taxon>
        <taxon>Pseudomonadota</taxon>
        <taxon>Alphaproteobacteria</taxon>
        <taxon>Sphingomonadales</taxon>
        <taxon>Sphingomonadaceae</taxon>
        <taxon>Sphingobium</taxon>
    </lineage>
</organism>
<comment type="caution">
    <text evidence="2">The sequence shown here is derived from an EMBL/GenBank/DDBJ whole genome shotgun (WGS) entry which is preliminary data.</text>
</comment>
<gene>
    <name evidence="2" type="ORF">ACFOKF_08025</name>
</gene>
<accession>A0ABV7ND80</accession>
<dbReference type="EMBL" id="JBHRVU010000004">
    <property type="protein sequence ID" value="MFC3441143.1"/>
    <property type="molecule type" value="Genomic_DNA"/>
</dbReference>
<dbReference type="RefSeq" id="WP_380794751.1">
    <property type="nucleotide sequence ID" value="NZ_JBHRVU010000004.1"/>
</dbReference>
<dbReference type="Gene3D" id="3.90.550.10">
    <property type="entry name" value="Spore Coat Polysaccharide Biosynthesis Protein SpsA, Chain A"/>
    <property type="match status" value="1"/>
</dbReference>
<dbReference type="CDD" id="cd00761">
    <property type="entry name" value="Glyco_tranf_GTA_type"/>
    <property type="match status" value="1"/>
</dbReference>
<dbReference type="SUPFAM" id="SSF53448">
    <property type="entry name" value="Nucleotide-diphospho-sugar transferases"/>
    <property type="match status" value="1"/>
</dbReference>
<evidence type="ECO:0000313" key="3">
    <source>
        <dbReference type="Proteomes" id="UP001595681"/>
    </source>
</evidence>